<accession>A0A9P4TXK4</accession>
<feature type="compositionally biased region" description="Basic residues" evidence="1">
    <location>
        <begin position="94"/>
        <end position="103"/>
    </location>
</feature>
<feature type="compositionally biased region" description="Basic and acidic residues" evidence="1">
    <location>
        <begin position="121"/>
        <end position="134"/>
    </location>
</feature>
<evidence type="ECO:0000313" key="2">
    <source>
        <dbReference type="EMBL" id="KAF2430429.1"/>
    </source>
</evidence>
<keyword evidence="3" id="KW-1185">Reference proteome</keyword>
<organism evidence="2 3">
    <name type="scientific">Tothia fuscella</name>
    <dbReference type="NCBI Taxonomy" id="1048955"/>
    <lineage>
        <taxon>Eukaryota</taxon>
        <taxon>Fungi</taxon>
        <taxon>Dikarya</taxon>
        <taxon>Ascomycota</taxon>
        <taxon>Pezizomycotina</taxon>
        <taxon>Dothideomycetes</taxon>
        <taxon>Pleosporomycetidae</taxon>
        <taxon>Venturiales</taxon>
        <taxon>Cylindrosympodiaceae</taxon>
        <taxon>Tothia</taxon>
    </lineage>
</organism>
<sequence length="152" mass="16524">MPSGQYDRSSSIIWNDATEKHLLFAILSTLNPTKVDWQSVATLFGQNLTASAASQKFGKIKKRDTDLFANGGTGFTAPATPKRKTAVASTPKTSAKRGRGSKTSKRDHNDNNDASDNDEESPLKKQKIEVKQEDDVSIEDDDLAGHESEDGV</sequence>
<reference evidence="2" key="1">
    <citation type="journal article" date="2020" name="Stud. Mycol.">
        <title>101 Dothideomycetes genomes: a test case for predicting lifestyles and emergence of pathogens.</title>
        <authorList>
            <person name="Haridas S."/>
            <person name="Albert R."/>
            <person name="Binder M."/>
            <person name="Bloem J."/>
            <person name="Labutti K."/>
            <person name="Salamov A."/>
            <person name="Andreopoulos B."/>
            <person name="Baker S."/>
            <person name="Barry K."/>
            <person name="Bills G."/>
            <person name="Bluhm B."/>
            <person name="Cannon C."/>
            <person name="Castanera R."/>
            <person name="Culley D."/>
            <person name="Daum C."/>
            <person name="Ezra D."/>
            <person name="Gonzalez J."/>
            <person name="Henrissat B."/>
            <person name="Kuo A."/>
            <person name="Liang C."/>
            <person name="Lipzen A."/>
            <person name="Lutzoni F."/>
            <person name="Magnuson J."/>
            <person name="Mondo S."/>
            <person name="Nolan M."/>
            <person name="Ohm R."/>
            <person name="Pangilinan J."/>
            <person name="Park H.-J."/>
            <person name="Ramirez L."/>
            <person name="Alfaro M."/>
            <person name="Sun H."/>
            <person name="Tritt A."/>
            <person name="Yoshinaga Y."/>
            <person name="Zwiers L.-H."/>
            <person name="Turgeon B."/>
            <person name="Goodwin S."/>
            <person name="Spatafora J."/>
            <person name="Crous P."/>
            <person name="Grigoriev I."/>
        </authorList>
    </citation>
    <scope>NUCLEOTIDE SEQUENCE</scope>
    <source>
        <strain evidence="2">CBS 130266</strain>
    </source>
</reference>
<dbReference type="Proteomes" id="UP000800235">
    <property type="component" value="Unassembled WGS sequence"/>
</dbReference>
<dbReference type="AlphaFoldDB" id="A0A9P4TXK4"/>
<proteinExistence type="predicted"/>
<evidence type="ECO:0000313" key="3">
    <source>
        <dbReference type="Proteomes" id="UP000800235"/>
    </source>
</evidence>
<protein>
    <recommendedName>
        <fullName evidence="4">Myb-like domain-containing protein</fullName>
    </recommendedName>
</protein>
<evidence type="ECO:0008006" key="4">
    <source>
        <dbReference type="Google" id="ProtNLM"/>
    </source>
</evidence>
<feature type="region of interest" description="Disordered" evidence="1">
    <location>
        <begin position="68"/>
        <end position="152"/>
    </location>
</feature>
<dbReference type="EMBL" id="MU007039">
    <property type="protein sequence ID" value="KAF2430429.1"/>
    <property type="molecule type" value="Genomic_DNA"/>
</dbReference>
<dbReference type="OrthoDB" id="3940476at2759"/>
<name>A0A9P4TXK4_9PEZI</name>
<feature type="compositionally biased region" description="Basic and acidic residues" evidence="1">
    <location>
        <begin position="143"/>
        <end position="152"/>
    </location>
</feature>
<evidence type="ECO:0000256" key="1">
    <source>
        <dbReference type="SAM" id="MobiDB-lite"/>
    </source>
</evidence>
<comment type="caution">
    <text evidence="2">The sequence shown here is derived from an EMBL/GenBank/DDBJ whole genome shotgun (WGS) entry which is preliminary data.</text>
</comment>
<gene>
    <name evidence="2" type="ORF">EJ08DRAFT_734203</name>
</gene>